<reference evidence="3" key="1">
    <citation type="submission" date="2023-01" db="EMBL/GenBank/DDBJ databases">
        <title>The growth and conidiation of Purpureocillium lavendulum are regulated by nitrogen source and histone H3K14 acetylation.</title>
        <authorList>
            <person name="Tang P."/>
            <person name="Han J."/>
            <person name="Zhang C."/>
            <person name="Tang P."/>
            <person name="Qi F."/>
            <person name="Zhang K."/>
            <person name="Liang L."/>
        </authorList>
    </citation>
    <scope>NUCLEOTIDE SEQUENCE</scope>
    <source>
        <strain evidence="3">YMF1.00683</strain>
    </source>
</reference>
<gene>
    <name evidence="3" type="ORF">O9K51_08393</name>
</gene>
<keyword evidence="4" id="KW-1185">Reference proteome</keyword>
<dbReference type="Pfam" id="PF24800">
    <property type="entry name" value="DUF7702"/>
    <property type="match status" value="1"/>
</dbReference>
<sequence length="115" mass="12786">MSRPLDFYERVAIATIVVFSFYLIGGIWLCIRHGFHNLRLATIDDPTNENLYVGWLVLNGLGLGPLLSMLNGLLNRVFQGIWGNRSGAVGFRPEYQKPIDLLMLVGLILLIVGGT</sequence>
<protein>
    <recommendedName>
        <fullName evidence="2">DUF7702 domain-containing protein</fullName>
    </recommendedName>
</protein>
<evidence type="ECO:0000256" key="1">
    <source>
        <dbReference type="SAM" id="Phobius"/>
    </source>
</evidence>
<keyword evidence="1" id="KW-1133">Transmembrane helix</keyword>
<dbReference type="InterPro" id="IPR056119">
    <property type="entry name" value="DUF7702"/>
</dbReference>
<dbReference type="AlphaFoldDB" id="A0AB34FL45"/>
<accession>A0AB34FL45</accession>
<proteinExistence type="predicted"/>
<feature type="transmembrane region" description="Helical" evidence="1">
    <location>
        <begin position="12"/>
        <end position="31"/>
    </location>
</feature>
<dbReference type="Proteomes" id="UP001163105">
    <property type="component" value="Unassembled WGS sequence"/>
</dbReference>
<comment type="caution">
    <text evidence="3">The sequence shown here is derived from an EMBL/GenBank/DDBJ whole genome shotgun (WGS) entry which is preliminary data.</text>
</comment>
<keyword evidence="1" id="KW-0812">Transmembrane</keyword>
<feature type="transmembrane region" description="Helical" evidence="1">
    <location>
        <begin position="51"/>
        <end position="74"/>
    </location>
</feature>
<evidence type="ECO:0000313" key="4">
    <source>
        <dbReference type="Proteomes" id="UP001163105"/>
    </source>
</evidence>
<evidence type="ECO:0000259" key="2">
    <source>
        <dbReference type="Pfam" id="PF24800"/>
    </source>
</evidence>
<keyword evidence="1" id="KW-0472">Membrane</keyword>
<feature type="domain" description="DUF7702" evidence="2">
    <location>
        <begin position="38"/>
        <end position="115"/>
    </location>
</feature>
<dbReference type="EMBL" id="JAQHRD010000007">
    <property type="protein sequence ID" value="KAJ6438990.1"/>
    <property type="molecule type" value="Genomic_DNA"/>
</dbReference>
<evidence type="ECO:0000313" key="3">
    <source>
        <dbReference type="EMBL" id="KAJ6438990.1"/>
    </source>
</evidence>
<organism evidence="3 4">
    <name type="scientific">Purpureocillium lavendulum</name>
    <dbReference type="NCBI Taxonomy" id="1247861"/>
    <lineage>
        <taxon>Eukaryota</taxon>
        <taxon>Fungi</taxon>
        <taxon>Dikarya</taxon>
        <taxon>Ascomycota</taxon>
        <taxon>Pezizomycotina</taxon>
        <taxon>Sordariomycetes</taxon>
        <taxon>Hypocreomycetidae</taxon>
        <taxon>Hypocreales</taxon>
        <taxon>Ophiocordycipitaceae</taxon>
        <taxon>Purpureocillium</taxon>
    </lineage>
</organism>
<name>A0AB34FL45_9HYPO</name>